<dbReference type="GO" id="GO:0008168">
    <property type="term" value="F:methyltransferase activity"/>
    <property type="evidence" value="ECO:0007669"/>
    <property type="project" value="UniProtKB-KW"/>
</dbReference>
<reference evidence="4 5" key="1">
    <citation type="submission" date="2024-06" db="EMBL/GenBank/DDBJ databases">
        <title>Genomic Encyclopedia of Type Strains, Phase IV (KMG-IV): sequencing the most valuable type-strain genomes for metagenomic binning, comparative biology and taxonomic classification.</title>
        <authorList>
            <person name="Goeker M."/>
        </authorList>
    </citation>
    <scope>NUCLEOTIDE SEQUENCE [LARGE SCALE GENOMIC DNA]</scope>
    <source>
        <strain evidence="4 5">DSM 29492</strain>
    </source>
</reference>
<comment type="similarity">
    <text evidence="1">Belongs to the peptidase A24 family.</text>
</comment>
<keyword evidence="4" id="KW-0808">Transferase</keyword>
<dbReference type="RefSeq" id="WP_257464814.1">
    <property type="nucleotide sequence ID" value="NZ_JANJZT010000015.1"/>
</dbReference>
<evidence type="ECO:0000313" key="5">
    <source>
        <dbReference type="Proteomes" id="UP001549106"/>
    </source>
</evidence>
<dbReference type="InterPro" id="IPR000045">
    <property type="entry name" value="Prepilin_IV_endopep_pep"/>
</dbReference>
<organism evidence="4 5">
    <name type="scientific">Blautia caecimuris</name>
    <dbReference type="NCBI Taxonomy" id="1796615"/>
    <lineage>
        <taxon>Bacteria</taxon>
        <taxon>Bacillati</taxon>
        <taxon>Bacillota</taxon>
        <taxon>Clostridia</taxon>
        <taxon>Lachnospirales</taxon>
        <taxon>Lachnospiraceae</taxon>
        <taxon>Blautia</taxon>
    </lineage>
</organism>
<keyword evidence="2" id="KW-1133">Transmembrane helix</keyword>
<feature type="domain" description="Prepilin type IV endopeptidase peptidase" evidence="3">
    <location>
        <begin position="43"/>
        <end position="154"/>
    </location>
</feature>
<keyword evidence="4" id="KW-0489">Methyltransferase</keyword>
<comment type="caution">
    <text evidence="4">The sequence shown here is derived from an EMBL/GenBank/DDBJ whole genome shotgun (WGS) entry which is preliminary data.</text>
</comment>
<dbReference type="EC" id="3.4.23.43" evidence="4"/>
<dbReference type="PANTHER" id="PTHR30487:SF0">
    <property type="entry name" value="PREPILIN LEADER PEPTIDASE_N-METHYLTRANSFERASE-RELATED"/>
    <property type="match status" value="1"/>
</dbReference>
<dbReference type="InterPro" id="IPR050882">
    <property type="entry name" value="Prepilin_peptidase/N-MTase"/>
</dbReference>
<evidence type="ECO:0000313" key="4">
    <source>
        <dbReference type="EMBL" id="MET3750884.1"/>
    </source>
</evidence>
<protein>
    <submittedName>
        <fullName evidence="4">Leader peptidase (Prepilin peptidase)/N-methyltransferase</fullName>
        <ecNumber evidence="4">2.1.1.-</ecNumber>
        <ecNumber evidence="4">3.4.23.43</ecNumber>
    </submittedName>
</protein>
<keyword evidence="5" id="KW-1185">Reference proteome</keyword>
<dbReference type="Pfam" id="PF01478">
    <property type="entry name" value="Peptidase_A24"/>
    <property type="match status" value="1"/>
</dbReference>
<dbReference type="GO" id="GO:0004190">
    <property type="term" value="F:aspartic-type endopeptidase activity"/>
    <property type="evidence" value="ECO:0007669"/>
    <property type="project" value="UniProtKB-EC"/>
</dbReference>
<feature type="transmembrane region" description="Helical" evidence="2">
    <location>
        <begin position="12"/>
        <end position="33"/>
    </location>
</feature>
<feature type="transmembrane region" description="Helical" evidence="2">
    <location>
        <begin position="96"/>
        <end position="113"/>
    </location>
</feature>
<keyword evidence="2" id="KW-0812">Transmembrane</keyword>
<dbReference type="Gene3D" id="1.20.120.1220">
    <property type="match status" value="1"/>
</dbReference>
<dbReference type="PANTHER" id="PTHR30487">
    <property type="entry name" value="TYPE 4 PREPILIN-LIKE PROTEINS LEADER PEPTIDE-PROCESSING ENZYME"/>
    <property type="match status" value="1"/>
</dbReference>
<name>A0ABV2M3A8_9FIRM</name>
<dbReference type="EC" id="2.1.1.-" evidence="4"/>
<evidence type="ECO:0000256" key="1">
    <source>
        <dbReference type="ARBA" id="ARBA00005801"/>
    </source>
</evidence>
<feature type="transmembrane region" description="Helical" evidence="2">
    <location>
        <begin position="167"/>
        <end position="185"/>
    </location>
</feature>
<dbReference type="GO" id="GO:0032259">
    <property type="term" value="P:methylation"/>
    <property type="evidence" value="ECO:0007669"/>
    <property type="project" value="UniProtKB-KW"/>
</dbReference>
<feature type="transmembrane region" description="Helical" evidence="2">
    <location>
        <begin position="67"/>
        <end position="84"/>
    </location>
</feature>
<evidence type="ECO:0000256" key="2">
    <source>
        <dbReference type="SAM" id="Phobius"/>
    </source>
</evidence>
<gene>
    <name evidence="4" type="ORF">ABID24_002137</name>
</gene>
<keyword evidence="4" id="KW-0378">Hydrolase</keyword>
<evidence type="ECO:0000259" key="3">
    <source>
        <dbReference type="Pfam" id="PF01478"/>
    </source>
</evidence>
<feature type="transmembrane region" description="Helical" evidence="2">
    <location>
        <begin position="125"/>
        <end position="155"/>
    </location>
</feature>
<proteinExistence type="inferred from homology"/>
<dbReference type="EMBL" id="JBEPMJ010000015">
    <property type="protein sequence ID" value="MET3750884.1"/>
    <property type="molecule type" value="Genomic_DNA"/>
</dbReference>
<sequence>MKYLKELLKEKKYVPVIIAVLVVTEAFLFTFYGYHWLKTVRYLILSAFLVVLGFIDSKRTLIPNQLLIMMLVARAMLLIGEIGAEPTWWKECLKSAFGGLGLGLVIFLAAWFLSRKSIGMGDVKLAAVIGWYLGGSLIWFNLVVCLSLSAIFSIVQLLRKKLTMKDSIPLAPFFSVGTILILIIGF</sequence>
<accession>A0ABV2M3A8</accession>
<dbReference type="Proteomes" id="UP001549106">
    <property type="component" value="Unassembled WGS sequence"/>
</dbReference>
<keyword evidence="2" id="KW-0472">Membrane</keyword>